<feature type="transmembrane region" description="Helical" evidence="2">
    <location>
        <begin position="187"/>
        <end position="207"/>
    </location>
</feature>
<feature type="transmembrane region" description="Helical" evidence="2">
    <location>
        <begin position="219"/>
        <end position="238"/>
    </location>
</feature>
<dbReference type="OrthoDB" id="9808556at2"/>
<gene>
    <name evidence="5" type="ORF">DWW07_18265</name>
    <name evidence="4" type="ORF">DWX77_14020</name>
    <name evidence="6" type="ORF">EAI82_15755</name>
</gene>
<keyword evidence="2" id="KW-0812">Transmembrane</keyword>
<dbReference type="EMBL" id="QRZI01000025">
    <property type="protein sequence ID" value="RGV60090.1"/>
    <property type="molecule type" value="Genomic_DNA"/>
</dbReference>
<evidence type="ECO:0000313" key="9">
    <source>
        <dbReference type="Proteomes" id="UP000293506"/>
    </source>
</evidence>
<accession>A0A395X500</accession>
<dbReference type="PANTHER" id="PTHR22911:SF137">
    <property type="entry name" value="SOLUTE CARRIER FAMILY 35 MEMBER G2-RELATED"/>
    <property type="match status" value="1"/>
</dbReference>
<organism evidence="5 7">
    <name type="scientific">Blautia obeum</name>
    <dbReference type="NCBI Taxonomy" id="40520"/>
    <lineage>
        <taxon>Bacteria</taxon>
        <taxon>Bacillati</taxon>
        <taxon>Bacillota</taxon>
        <taxon>Clostridia</taxon>
        <taxon>Lachnospirales</taxon>
        <taxon>Lachnospiraceae</taxon>
        <taxon>Blautia</taxon>
    </lineage>
</organism>
<dbReference type="EMBL" id="RCXQ01000029">
    <property type="protein sequence ID" value="RYT60811.1"/>
    <property type="molecule type" value="Genomic_DNA"/>
</dbReference>
<evidence type="ECO:0000313" key="8">
    <source>
        <dbReference type="Proteomes" id="UP000284242"/>
    </source>
</evidence>
<reference evidence="6 9" key="2">
    <citation type="journal article" date="2019" name="Science, e1252229">
        <title>Invertible promoters mediate bacterial phase variation, antibiotic resistance, and host adaptation in the gut.</title>
        <authorList>
            <person name="Jiang X."/>
            <person name="Hall A.B."/>
            <person name="Arthur T.D."/>
            <person name="Plichta D.R."/>
            <person name="Covington C.T."/>
            <person name="Poyet M."/>
            <person name="Crothers J."/>
            <person name="Moses P.L."/>
            <person name="Tolonen A.C."/>
            <person name="Vlamakis H."/>
            <person name="Alm E.J."/>
            <person name="Xavier R.J."/>
        </authorList>
    </citation>
    <scope>NUCLEOTIDE SEQUENCE [LARGE SCALE GENOMIC DNA]</scope>
    <source>
        <strain evidence="9">af_0058</strain>
        <strain evidence="6">Af_0058</strain>
    </source>
</reference>
<feature type="transmembrane region" description="Helical" evidence="2">
    <location>
        <begin position="245"/>
        <end position="269"/>
    </location>
</feature>
<sequence length="300" mass="32499">MGRKMERKKLKKKGIGSACAILSATLFGFNAYCATNAYAGGSNPIAFTFYASVICIVLTILIACVCHIRIIPKKEECGWLILIGTLGGVTTLLLFTAFTYIASGIATILHFTYPVYVAIGSVWLLNKKMTKGKTIALVLSVLGVVFISDLSGDKAGTGILLALLSGLTYAGYVIFLEKTHFDRENCLFICFNMTLVRLVLTFVYGVLGRQIFVTQTAAAWGYTAIQASLSLLLATMLFQIGVKYIGGMVASVFSMFEPLTCLIVGVLFLGENINYVKIAGCVLICLGILVVIYDEFKEES</sequence>
<dbReference type="EMBL" id="QRVV01000062">
    <property type="protein sequence ID" value="RGS69967.1"/>
    <property type="molecule type" value="Genomic_DNA"/>
</dbReference>
<dbReference type="SUPFAM" id="SSF103481">
    <property type="entry name" value="Multidrug resistance efflux transporter EmrE"/>
    <property type="match status" value="2"/>
</dbReference>
<evidence type="ECO:0000259" key="3">
    <source>
        <dbReference type="Pfam" id="PF00892"/>
    </source>
</evidence>
<reference evidence="7 8" key="1">
    <citation type="submission" date="2018-08" db="EMBL/GenBank/DDBJ databases">
        <title>A genome reference for cultivated species of the human gut microbiota.</title>
        <authorList>
            <person name="Zou Y."/>
            <person name="Xue W."/>
            <person name="Luo G."/>
        </authorList>
    </citation>
    <scope>NUCLEOTIDE SEQUENCE [LARGE SCALE GENOMIC DNA]</scope>
    <source>
        <strain evidence="5 7">AF14-23</strain>
        <strain evidence="4 8">AF21-24</strain>
    </source>
</reference>
<dbReference type="AlphaFoldDB" id="A0A395X500"/>
<keyword evidence="2" id="KW-1133">Transmembrane helix</keyword>
<proteinExistence type="inferred from homology"/>
<dbReference type="GO" id="GO:0016020">
    <property type="term" value="C:membrane"/>
    <property type="evidence" value="ECO:0007669"/>
    <property type="project" value="InterPro"/>
</dbReference>
<keyword evidence="2" id="KW-0472">Membrane</keyword>
<protein>
    <submittedName>
        <fullName evidence="5">DMT family transporter</fullName>
    </submittedName>
</protein>
<comment type="caution">
    <text evidence="5">The sequence shown here is derived from an EMBL/GenBank/DDBJ whole genome shotgun (WGS) entry which is preliminary data.</text>
</comment>
<feature type="transmembrane region" description="Helical" evidence="2">
    <location>
        <begin position="49"/>
        <end position="68"/>
    </location>
</feature>
<feature type="domain" description="EamA" evidence="3">
    <location>
        <begin position="15"/>
        <end position="148"/>
    </location>
</feature>
<feature type="transmembrane region" description="Helical" evidence="2">
    <location>
        <begin position="80"/>
        <end position="102"/>
    </location>
</feature>
<dbReference type="RefSeq" id="WP_055057127.1">
    <property type="nucleotide sequence ID" value="NZ_JAAIPQ010000049.1"/>
</dbReference>
<dbReference type="Proteomes" id="UP000265828">
    <property type="component" value="Unassembled WGS sequence"/>
</dbReference>
<evidence type="ECO:0000256" key="1">
    <source>
        <dbReference type="ARBA" id="ARBA00007362"/>
    </source>
</evidence>
<name>A0A395X500_9FIRM</name>
<evidence type="ECO:0000313" key="4">
    <source>
        <dbReference type="EMBL" id="RGS69967.1"/>
    </source>
</evidence>
<feature type="domain" description="EamA" evidence="3">
    <location>
        <begin position="157"/>
        <end position="292"/>
    </location>
</feature>
<dbReference type="Proteomes" id="UP000293506">
    <property type="component" value="Unassembled WGS sequence"/>
</dbReference>
<dbReference type="InterPro" id="IPR037185">
    <property type="entry name" value="EmrE-like"/>
</dbReference>
<dbReference type="InterPro" id="IPR000620">
    <property type="entry name" value="EamA_dom"/>
</dbReference>
<feature type="transmembrane region" description="Helical" evidence="2">
    <location>
        <begin position="158"/>
        <end position="175"/>
    </location>
</feature>
<dbReference type="Pfam" id="PF00892">
    <property type="entry name" value="EamA"/>
    <property type="match status" value="2"/>
</dbReference>
<feature type="transmembrane region" description="Helical" evidence="2">
    <location>
        <begin position="275"/>
        <end position="293"/>
    </location>
</feature>
<dbReference type="PANTHER" id="PTHR22911">
    <property type="entry name" value="ACYL-MALONYL CONDENSING ENZYME-RELATED"/>
    <property type="match status" value="1"/>
</dbReference>
<evidence type="ECO:0000313" key="7">
    <source>
        <dbReference type="Proteomes" id="UP000265828"/>
    </source>
</evidence>
<evidence type="ECO:0000313" key="6">
    <source>
        <dbReference type="EMBL" id="RYT60811.1"/>
    </source>
</evidence>
<comment type="similarity">
    <text evidence="1">Belongs to the EamA transporter family.</text>
</comment>
<evidence type="ECO:0000313" key="5">
    <source>
        <dbReference type="EMBL" id="RGV60090.1"/>
    </source>
</evidence>
<evidence type="ECO:0000256" key="2">
    <source>
        <dbReference type="SAM" id="Phobius"/>
    </source>
</evidence>
<dbReference type="Proteomes" id="UP000284242">
    <property type="component" value="Unassembled WGS sequence"/>
</dbReference>
<feature type="transmembrane region" description="Helical" evidence="2">
    <location>
        <begin position="108"/>
        <end position="125"/>
    </location>
</feature>